<dbReference type="PANTHER" id="PTHR48100">
    <property type="entry name" value="BROAD-SPECIFICITY PHOSPHATASE YOR283W-RELATED"/>
    <property type="match status" value="1"/>
</dbReference>
<dbReference type="RefSeq" id="WP_124342690.1">
    <property type="nucleotide sequence ID" value="NZ_BHYL01000124.1"/>
</dbReference>
<accession>A0A401UZP3</accession>
<dbReference type="InterPro" id="IPR013078">
    <property type="entry name" value="His_Pase_superF_clade-1"/>
</dbReference>
<keyword evidence="5" id="KW-1185">Reference proteome</keyword>
<feature type="binding site" evidence="2">
    <location>
        <position position="61"/>
    </location>
    <ligand>
        <name>substrate</name>
    </ligand>
</feature>
<organism evidence="4 5">
    <name type="scientific">Cellulomonas algicola</name>
    <dbReference type="NCBI Taxonomy" id="2071633"/>
    <lineage>
        <taxon>Bacteria</taxon>
        <taxon>Bacillati</taxon>
        <taxon>Actinomycetota</taxon>
        <taxon>Actinomycetes</taxon>
        <taxon>Micrococcales</taxon>
        <taxon>Cellulomonadaceae</taxon>
        <taxon>Cellulomonas</taxon>
    </lineage>
</organism>
<reference evidence="4 5" key="1">
    <citation type="submission" date="2018-11" db="EMBL/GenBank/DDBJ databases">
        <title>Draft genome sequence of Cellulomonas takizawaensis strain TKZ-21.</title>
        <authorList>
            <person name="Yamamura H."/>
            <person name="Hayashi T."/>
            <person name="Hamada M."/>
            <person name="Serisawa Y."/>
            <person name="Matsuyama K."/>
            <person name="Nakagawa Y."/>
            <person name="Otoguro M."/>
            <person name="Yanagida F."/>
            <person name="Hayakawa M."/>
        </authorList>
    </citation>
    <scope>NUCLEOTIDE SEQUENCE [LARGE SCALE GENOMIC DNA]</scope>
    <source>
        <strain evidence="4 5">TKZ-21</strain>
    </source>
</reference>
<dbReference type="Proteomes" id="UP000288246">
    <property type="component" value="Unassembled WGS sequence"/>
</dbReference>
<dbReference type="Pfam" id="PF00300">
    <property type="entry name" value="His_Phos_1"/>
    <property type="match status" value="1"/>
</dbReference>
<dbReference type="Gene3D" id="3.40.50.1240">
    <property type="entry name" value="Phosphoglycerate mutase-like"/>
    <property type="match status" value="1"/>
</dbReference>
<feature type="compositionally biased region" description="Basic and acidic residues" evidence="3">
    <location>
        <begin position="216"/>
        <end position="231"/>
    </location>
</feature>
<comment type="caution">
    <text evidence="4">The sequence shown here is derived from an EMBL/GenBank/DDBJ whole genome shotgun (WGS) entry which is preliminary data.</text>
</comment>
<dbReference type="GO" id="GO:0005737">
    <property type="term" value="C:cytoplasm"/>
    <property type="evidence" value="ECO:0007669"/>
    <property type="project" value="TreeGrafter"/>
</dbReference>
<proteinExistence type="predicted"/>
<dbReference type="SUPFAM" id="SSF53254">
    <property type="entry name" value="Phosphoglycerate mutase-like"/>
    <property type="match status" value="1"/>
</dbReference>
<evidence type="ECO:0000256" key="3">
    <source>
        <dbReference type="SAM" id="MobiDB-lite"/>
    </source>
</evidence>
<gene>
    <name evidence="4" type="ORF">CTKZ_17350</name>
</gene>
<sequence>MTAGRVLLWRHGRTAHNASARLQGQVDIPLDDVGRWQARTAAARMIARHEPTRIVTSDLSRAHDTAAYLARSADLELVVDPRLRERGFGIWEGLTGDEIVASWPDEFAVWRAGGEPEGVGAETRAEVADRVALAVAEHAAALGPADTLVIVSHGSAISSTVGRLLGLGDRLHAFAGMLNAHWTELVATTLDGVPGWRLTGYNLGPTDASTDWNAGPDRRESGADAETRDPD</sequence>
<dbReference type="AlphaFoldDB" id="A0A401UZP3"/>
<feature type="region of interest" description="Disordered" evidence="3">
    <location>
        <begin position="206"/>
        <end position="231"/>
    </location>
</feature>
<name>A0A401UZP3_9CELL</name>
<feature type="binding site" evidence="2">
    <location>
        <begin position="10"/>
        <end position="17"/>
    </location>
    <ligand>
        <name>substrate</name>
    </ligand>
</feature>
<evidence type="ECO:0000256" key="1">
    <source>
        <dbReference type="PIRSR" id="PIRSR613078-1"/>
    </source>
</evidence>
<dbReference type="InterPro" id="IPR029033">
    <property type="entry name" value="His_PPase_superfam"/>
</dbReference>
<evidence type="ECO:0000313" key="5">
    <source>
        <dbReference type="Proteomes" id="UP000288246"/>
    </source>
</evidence>
<dbReference type="PANTHER" id="PTHR48100:SF62">
    <property type="entry name" value="GLUCOSYL-3-PHOSPHOGLYCERATE PHOSPHATASE"/>
    <property type="match status" value="1"/>
</dbReference>
<dbReference type="InterPro" id="IPR050275">
    <property type="entry name" value="PGM_Phosphatase"/>
</dbReference>
<evidence type="ECO:0000256" key="2">
    <source>
        <dbReference type="PIRSR" id="PIRSR613078-2"/>
    </source>
</evidence>
<dbReference type="GO" id="GO:0016791">
    <property type="term" value="F:phosphatase activity"/>
    <property type="evidence" value="ECO:0007669"/>
    <property type="project" value="TreeGrafter"/>
</dbReference>
<feature type="active site" description="Tele-phosphohistidine intermediate" evidence="1">
    <location>
        <position position="11"/>
    </location>
</feature>
<dbReference type="OrthoDB" id="4697614at2"/>
<evidence type="ECO:0000313" key="4">
    <source>
        <dbReference type="EMBL" id="GCD20173.1"/>
    </source>
</evidence>
<protein>
    <submittedName>
        <fullName evidence="4">Phosphoglycerate mutase</fullName>
    </submittedName>
</protein>
<dbReference type="EMBL" id="BHYL01000124">
    <property type="protein sequence ID" value="GCD20173.1"/>
    <property type="molecule type" value="Genomic_DNA"/>
</dbReference>
<dbReference type="CDD" id="cd07067">
    <property type="entry name" value="HP_PGM_like"/>
    <property type="match status" value="1"/>
</dbReference>
<dbReference type="SMART" id="SM00855">
    <property type="entry name" value="PGAM"/>
    <property type="match status" value="1"/>
</dbReference>
<feature type="active site" description="Proton donor/acceptor" evidence="1">
    <location>
        <position position="85"/>
    </location>
</feature>